<gene>
    <name evidence="8" type="ORF">AURANDRAFT_52040</name>
</gene>
<evidence type="ECO:0000256" key="3">
    <source>
        <dbReference type="ARBA" id="ARBA00022448"/>
    </source>
</evidence>
<feature type="domain" description="Clathrin/coatomer adaptor adaptin-like N-terminal" evidence="7">
    <location>
        <begin position="73"/>
        <end position="585"/>
    </location>
</feature>
<dbReference type="RefSeq" id="XP_009032657.1">
    <property type="nucleotide sequence ID" value="XM_009034409.1"/>
</dbReference>
<dbReference type="EMBL" id="GL833120">
    <property type="protein sequence ID" value="EGB13051.1"/>
    <property type="molecule type" value="Genomic_DNA"/>
</dbReference>
<dbReference type="GO" id="GO:0012505">
    <property type="term" value="C:endomembrane system"/>
    <property type="evidence" value="ECO:0007669"/>
    <property type="project" value="UniProtKB-SubCell"/>
</dbReference>
<dbReference type="Gene3D" id="1.25.10.10">
    <property type="entry name" value="Leucine-rich Repeat Variant"/>
    <property type="match status" value="1"/>
</dbReference>
<dbReference type="InParanoid" id="F0XW08"/>
<sequence>MGASSRRPRRARRRSCAPSSSRRVCGVENRRTVARGTARARRRACVPQAGRRPLKSDTAARARAPPVRISIRTQASRDKKIDAVKKVIANMTVGKDVSMLFTDVLNCIQTGNIELKKLVYLYLINYARTHPDMALLAVNTFVKDAADPNPLVRALAIRTMGCIRVERITEYLCEPLAACVKDGDPYVRKTAALCVAKLYDIQPELVVDRGFVDALRDLVADPNPTVVANAVAALTEISEASNDDDVMKMSTSVLQKLLAALNECTEWGQVSILDALAKYVPAEAKDAENIVERVLPRLQHANSAVVMSAVKVILQYMYAAMDVESELCAGYRKKLAPPLVTLVNGEPEMCYVALRNINLIVQRDRRILENEIKVFFCKYNDPIYVKLEKLEIMIRLVSEKNVDQVLLEFKEYAQEVDIDFVRRAVRAIGRCAVKLDKAAQRCVNVLLELIQTKVNYVVMEAVVVVKDIFRKYPNRYESVIGTLCENLESLDEPDAKASMIWIIGEYADQIENADELLETFLESFAEEEHAVQLQLLTATVKLFLKQPNEGKAQEMVQSTLDKATTTSDNPDLRDRGFIYWRLLSTNPDCAKAVVLGEKPAIQDDTDALDDDTLEDLLSKLATLASVYHKPPAAFVLDGDAAKDAAEGEEEEAYDDFDDADGGGGGGDEPPPAGDDDLSGGILGGGGAGRARGAGFGRRRPPRRRRRPRRVRGAAGGADAARGARGAAQGAARPAGPGERRRRPQGVRR</sequence>
<reference evidence="8 9" key="1">
    <citation type="journal article" date="2011" name="Proc. Natl. Acad. Sci. U.S.A.">
        <title>Niche of harmful alga Aureococcus anophagefferens revealed through ecogenomics.</title>
        <authorList>
            <person name="Gobler C.J."/>
            <person name="Berry D.L."/>
            <person name="Dyhrman S.T."/>
            <person name="Wilhelm S.W."/>
            <person name="Salamov A."/>
            <person name="Lobanov A.V."/>
            <person name="Zhang Y."/>
            <person name="Collier J.L."/>
            <person name="Wurch L.L."/>
            <person name="Kustka A.B."/>
            <person name="Dill B.D."/>
            <person name="Shah M."/>
            <person name="VerBerkmoes N.C."/>
            <person name="Kuo A."/>
            <person name="Terry A."/>
            <person name="Pangilinan J."/>
            <person name="Lindquist E.A."/>
            <person name="Lucas S."/>
            <person name="Paulsen I.T."/>
            <person name="Hattenrath-Lehmann T.K."/>
            <person name="Talmage S.C."/>
            <person name="Walker E.A."/>
            <person name="Koch F."/>
            <person name="Burson A.M."/>
            <person name="Marcoval M.A."/>
            <person name="Tang Y.Z."/>
            <person name="Lecleir G.R."/>
            <person name="Coyne K.J."/>
            <person name="Berg G.M."/>
            <person name="Bertrand E.M."/>
            <person name="Saito M.A."/>
            <person name="Gladyshev V.N."/>
            <person name="Grigoriev I.V."/>
        </authorList>
    </citation>
    <scope>NUCLEOTIDE SEQUENCE [LARGE SCALE GENOMIC DNA]</scope>
    <source>
        <strain evidence="9">CCMP 1984</strain>
    </source>
</reference>
<dbReference type="SUPFAM" id="SSF48371">
    <property type="entry name" value="ARM repeat"/>
    <property type="match status" value="1"/>
</dbReference>
<feature type="compositionally biased region" description="Basic residues" evidence="6">
    <location>
        <begin position="1"/>
        <end position="15"/>
    </location>
</feature>
<comment type="subcellular location">
    <subcellularLocation>
        <location evidence="1">Endomembrane system</location>
    </subcellularLocation>
</comment>
<evidence type="ECO:0000256" key="6">
    <source>
        <dbReference type="SAM" id="MobiDB-lite"/>
    </source>
</evidence>
<feature type="non-terminal residue" evidence="8">
    <location>
        <position position="748"/>
    </location>
</feature>
<dbReference type="GO" id="GO:0016192">
    <property type="term" value="P:vesicle-mediated transport"/>
    <property type="evidence" value="ECO:0007669"/>
    <property type="project" value="InterPro"/>
</dbReference>
<evidence type="ECO:0000259" key="7">
    <source>
        <dbReference type="Pfam" id="PF01602"/>
    </source>
</evidence>
<feature type="region of interest" description="Disordered" evidence="6">
    <location>
        <begin position="642"/>
        <end position="748"/>
    </location>
</feature>
<dbReference type="OrthoDB" id="10254310at2759"/>
<keyword evidence="9" id="KW-1185">Reference proteome</keyword>
<dbReference type="GO" id="GO:0006886">
    <property type="term" value="P:intracellular protein transport"/>
    <property type="evidence" value="ECO:0007669"/>
    <property type="project" value="InterPro"/>
</dbReference>
<dbReference type="PANTHER" id="PTHR11134">
    <property type="entry name" value="ADAPTOR COMPLEX SUBUNIT BETA FAMILY MEMBER"/>
    <property type="match status" value="1"/>
</dbReference>
<dbReference type="GeneID" id="20222149"/>
<organism evidence="9">
    <name type="scientific">Aureococcus anophagefferens</name>
    <name type="common">Harmful bloom alga</name>
    <dbReference type="NCBI Taxonomy" id="44056"/>
    <lineage>
        <taxon>Eukaryota</taxon>
        <taxon>Sar</taxon>
        <taxon>Stramenopiles</taxon>
        <taxon>Ochrophyta</taxon>
        <taxon>Pelagophyceae</taxon>
        <taxon>Pelagomonadales</taxon>
        <taxon>Pelagomonadaceae</taxon>
        <taxon>Aureococcus</taxon>
    </lineage>
</organism>
<comment type="similarity">
    <text evidence="2">Belongs to the adaptor complexes large subunit family.</text>
</comment>
<keyword evidence="4" id="KW-0653">Protein transport</keyword>
<dbReference type="OMA" id="KSMYKHE"/>
<protein>
    <recommendedName>
        <fullName evidence="7">Clathrin/coatomer adaptor adaptin-like N-terminal domain-containing protein</fullName>
    </recommendedName>
</protein>
<feature type="compositionally biased region" description="Acidic residues" evidence="6">
    <location>
        <begin position="646"/>
        <end position="660"/>
    </location>
</feature>
<dbReference type="GO" id="GO:0030117">
    <property type="term" value="C:membrane coat"/>
    <property type="evidence" value="ECO:0007669"/>
    <property type="project" value="InterPro"/>
</dbReference>
<evidence type="ECO:0000256" key="2">
    <source>
        <dbReference type="ARBA" id="ARBA00006613"/>
    </source>
</evidence>
<evidence type="ECO:0000256" key="5">
    <source>
        <dbReference type="ARBA" id="ARBA00023136"/>
    </source>
</evidence>
<dbReference type="AlphaFoldDB" id="F0XW08"/>
<dbReference type="InterPro" id="IPR002553">
    <property type="entry name" value="Clathrin/coatomer_adapt-like_N"/>
</dbReference>
<evidence type="ECO:0000256" key="1">
    <source>
        <dbReference type="ARBA" id="ARBA00004308"/>
    </source>
</evidence>
<accession>F0XW08</accession>
<dbReference type="eggNOG" id="KOG1061">
    <property type="taxonomic scope" value="Eukaryota"/>
</dbReference>
<keyword evidence="5" id="KW-0472">Membrane</keyword>
<dbReference type="InterPro" id="IPR026739">
    <property type="entry name" value="AP_beta"/>
</dbReference>
<dbReference type="InterPro" id="IPR011989">
    <property type="entry name" value="ARM-like"/>
</dbReference>
<dbReference type="InterPro" id="IPR016024">
    <property type="entry name" value="ARM-type_fold"/>
</dbReference>
<proteinExistence type="inferred from homology"/>
<dbReference type="FunFam" id="1.25.10.10:FF:000002">
    <property type="entry name" value="AP complex subunit beta"/>
    <property type="match status" value="1"/>
</dbReference>
<evidence type="ECO:0000313" key="8">
    <source>
        <dbReference type="EMBL" id="EGB13051.1"/>
    </source>
</evidence>
<feature type="compositionally biased region" description="Basic residues" evidence="6">
    <location>
        <begin position="696"/>
        <end position="711"/>
    </location>
</feature>
<feature type="region of interest" description="Disordered" evidence="6">
    <location>
        <begin position="1"/>
        <end position="24"/>
    </location>
</feature>
<name>F0XW08_AURAN</name>
<feature type="region of interest" description="Disordered" evidence="6">
    <location>
        <begin position="36"/>
        <end position="63"/>
    </location>
</feature>
<evidence type="ECO:0000313" key="9">
    <source>
        <dbReference type="Proteomes" id="UP000002729"/>
    </source>
</evidence>
<evidence type="ECO:0000256" key="4">
    <source>
        <dbReference type="ARBA" id="ARBA00022927"/>
    </source>
</evidence>
<feature type="compositionally biased region" description="Low complexity" evidence="6">
    <location>
        <begin position="716"/>
        <end position="736"/>
    </location>
</feature>
<dbReference type="Proteomes" id="UP000002729">
    <property type="component" value="Unassembled WGS sequence"/>
</dbReference>
<keyword evidence="3" id="KW-0813">Transport</keyword>
<dbReference type="FunCoup" id="F0XW08">
    <property type="interactions" value="394"/>
</dbReference>
<feature type="compositionally biased region" description="Gly residues" evidence="6">
    <location>
        <begin position="680"/>
        <end position="695"/>
    </location>
</feature>
<feature type="compositionally biased region" description="Basic residues" evidence="6">
    <location>
        <begin position="739"/>
        <end position="748"/>
    </location>
</feature>
<dbReference type="Pfam" id="PF01602">
    <property type="entry name" value="Adaptin_N"/>
    <property type="match status" value="1"/>
</dbReference>
<dbReference type="KEGG" id="aaf:AURANDRAFT_52040"/>